<dbReference type="Gene3D" id="1.10.3420.10">
    <property type="entry name" value="putative ntp pyrophosphohydrolase like domain"/>
    <property type="match status" value="2"/>
</dbReference>
<name>A0A2S5GAX1_9BACL</name>
<reference evidence="1 2" key="1">
    <citation type="submission" date="2018-02" db="EMBL/GenBank/DDBJ databases">
        <title>Jeotgalibacillus proteolyticum sp. nov. a protease producing bacterium isolated from ocean sediments of Laizhou Bay.</title>
        <authorList>
            <person name="Li Y."/>
        </authorList>
    </citation>
    <scope>NUCLEOTIDE SEQUENCE [LARGE SCALE GENOMIC DNA]</scope>
    <source>
        <strain evidence="1 2">22-7</strain>
    </source>
</reference>
<accession>A0A2S5GAX1</accession>
<gene>
    <name evidence="1" type="ORF">C4B60_10755</name>
</gene>
<proteinExistence type="predicted"/>
<keyword evidence="1" id="KW-0378">Hydrolase</keyword>
<comment type="caution">
    <text evidence="1">The sequence shown here is derived from an EMBL/GenBank/DDBJ whole genome shotgun (WGS) entry which is preliminary data.</text>
</comment>
<keyword evidence="2" id="KW-1185">Reference proteome</keyword>
<dbReference type="InterPro" id="IPR023292">
    <property type="entry name" value="NTP_PyroPHydrolase-like_dom_sf"/>
</dbReference>
<sequence>MGLMNQSFNKVKEFQEIMQQPVADQPTALLPERVAERYGFMREELNEFAMSDKLVDQVDGIIDLLYLAIGTLVEMGVRPEELFNIVHEANMSKLWEDGKPRFDVNNGGKIIKPPSFVRPEPLLEQEIQRQKEVYEDALQLQAREGNA</sequence>
<dbReference type="OrthoDB" id="9810101at2"/>
<dbReference type="Proteomes" id="UP000239047">
    <property type="component" value="Unassembled WGS sequence"/>
</dbReference>
<dbReference type="GO" id="GO:0016787">
    <property type="term" value="F:hydrolase activity"/>
    <property type="evidence" value="ECO:0007669"/>
    <property type="project" value="UniProtKB-KW"/>
</dbReference>
<dbReference type="InterPro" id="IPR021130">
    <property type="entry name" value="PRib-ATP_PPHydrolase-like"/>
</dbReference>
<protein>
    <submittedName>
        <fullName evidence="1">HAD family hydrolase</fullName>
    </submittedName>
</protein>
<evidence type="ECO:0000313" key="2">
    <source>
        <dbReference type="Proteomes" id="UP000239047"/>
    </source>
</evidence>
<dbReference type="AlphaFoldDB" id="A0A2S5GAX1"/>
<evidence type="ECO:0000313" key="1">
    <source>
        <dbReference type="EMBL" id="PPA70064.1"/>
    </source>
</evidence>
<dbReference type="Pfam" id="PF01503">
    <property type="entry name" value="PRA-PH"/>
    <property type="match status" value="1"/>
</dbReference>
<organism evidence="1 2">
    <name type="scientific">Jeotgalibacillus proteolyticus</name>
    <dbReference type="NCBI Taxonomy" id="2082395"/>
    <lineage>
        <taxon>Bacteria</taxon>
        <taxon>Bacillati</taxon>
        <taxon>Bacillota</taxon>
        <taxon>Bacilli</taxon>
        <taxon>Bacillales</taxon>
        <taxon>Caryophanaceae</taxon>
        <taxon>Jeotgalibacillus</taxon>
    </lineage>
</organism>
<dbReference type="EMBL" id="PREZ01000004">
    <property type="protein sequence ID" value="PPA70064.1"/>
    <property type="molecule type" value="Genomic_DNA"/>
</dbReference>